<dbReference type="EMBL" id="CAJVQB010038799">
    <property type="protein sequence ID" value="CAG8826658.1"/>
    <property type="molecule type" value="Genomic_DNA"/>
</dbReference>
<dbReference type="SUPFAM" id="SSF52540">
    <property type="entry name" value="P-loop containing nucleoside triphosphate hydrolases"/>
    <property type="match status" value="1"/>
</dbReference>
<keyword evidence="3" id="KW-1185">Reference proteome</keyword>
<sequence>LKKNVPVILLRNLDPTEGLCNSTRLIIKNCYKFLLDAKILTEVNKGKRIFIPQIRLSPSDFDLSFQLVRCQFPIKLSFAITINKAQD</sequence>
<dbReference type="PANTHER" id="PTHR23274">
    <property type="entry name" value="DNA HELICASE-RELATED"/>
    <property type="match status" value="1"/>
</dbReference>
<protein>
    <submittedName>
        <fullName evidence="2">32251_t:CDS:1</fullName>
    </submittedName>
</protein>
<evidence type="ECO:0000313" key="3">
    <source>
        <dbReference type="Proteomes" id="UP000789901"/>
    </source>
</evidence>
<dbReference type="InterPro" id="IPR027417">
    <property type="entry name" value="P-loop_NTPase"/>
</dbReference>
<name>A0ABN7WCL0_GIGMA</name>
<dbReference type="InterPro" id="IPR049163">
    <property type="entry name" value="Pif1-like_2B_dom"/>
</dbReference>
<evidence type="ECO:0000313" key="2">
    <source>
        <dbReference type="EMBL" id="CAG8826658.1"/>
    </source>
</evidence>
<dbReference type="Pfam" id="PF21530">
    <property type="entry name" value="Pif1_2B_dom"/>
    <property type="match status" value="1"/>
</dbReference>
<gene>
    <name evidence="2" type="ORF">GMARGA_LOCUS29186</name>
</gene>
<feature type="domain" description="DNA helicase Pif1-like 2B" evidence="1">
    <location>
        <begin position="1"/>
        <end position="28"/>
    </location>
</feature>
<reference evidence="2 3" key="1">
    <citation type="submission" date="2021-06" db="EMBL/GenBank/DDBJ databases">
        <authorList>
            <person name="Kallberg Y."/>
            <person name="Tangrot J."/>
            <person name="Rosling A."/>
        </authorList>
    </citation>
    <scope>NUCLEOTIDE SEQUENCE [LARGE SCALE GENOMIC DNA]</scope>
    <source>
        <strain evidence="2 3">120-4 pot B 10/14</strain>
    </source>
</reference>
<accession>A0ABN7WCL0</accession>
<proteinExistence type="predicted"/>
<feature type="non-terminal residue" evidence="2">
    <location>
        <position position="1"/>
    </location>
</feature>
<dbReference type="PANTHER" id="PTHR23274:SF48">
    <property type="entry name" value="ATP-DEPENDENT DNA HELICASE"/>
    <property type="match status" value="1"/>
</dbReference>
<dbReference type="Proteomes" id="UP000789901">
    <property type="component" value="Unassembled WGS sequence"/>
</dbReference>
<comment type="caution">
    <text evidence="2">The sequence shown here is derived from an EMBL/GenBank/DDBJ whole genome shotgun (WGS) entry which is preliminary data.</text>
</comment>
<evidence type="ECO:0000259" key="1">
    <source>
        <dbReference type="Pfam" id="PF21530"/>
    </source>
</evidence>
<organism evidence="2 3">
    <name type="scientific">Gigaspora margarita</name>
    <dbReference type="NCBI Taxonomy" id="4874"/>
    <lineage>
        <taxon>Eukaryota</taxon>
        <taxon>Fungi</taxon>
        <taxon>Fungi incertae sedis</taxon>
        <taxon>Mucoromycota</taxon>
        <taxon>Glomeromycotina</taxon>
        <taxon>Glomeromycetes</taxon>
        <taxon>Diversisporales</taxon>
        <taxon>Gigasporaceae</taxon>
        <taxon>Gigaspora</taxon>
    </lineage>
</organism>